<dbReference type="Proteomes" id="UP000193711">
    <property type="component" value="Unassembled WGS sequence"/>
</dbReference>
<name>A0A1X7PFU1_9MICO</name>
<evidence type="ECO:0000256" key="1">
    <source>
        <dbReference type="SAM" id="MobiDB-lite"/>
    </source>
</evidence>
<reference evidence="3" key="1">
    <citation type="submission" date="2017-04" db="EMBL/GenBank/DDBJ databases">
        <authorList>
            <person name="Varghese N."/>
            <person name="Submissions S."/>
        </authorList>
    </citation>
    <scope>NUCLEOTIDE SEQUENCE [LARGE SCALE GENOMIC DNA]</scope>
    <source>
        <strain evidence="3">VKM Ac-2121</strain>
    </source>
</reference>
<evidence type="ECO:0000313" key="3">
    <source>
        <dbReference type="Proteomes" id="UP000193711"/>
    </source>
</evidence>
<sequence>MDSWRRDLPEEEWLPVYTGSVESVPREALEAAVRILRLLPQIERLTITTPEGPVGVERRSSATAWRAADRVAMALLASSPEVTGIVAHPFDPRDGFRLATPSDPFLTRDGGAPAAIRASEHLGEITAAEAERRQNLRTVGVDAEDPLETLWDRVDPRPRPTDPVT</sequence>
<organism evidence="2 3">
    <name type="scientific">Rathayibacter oskolensis</name>
    <dbReference type="NCBI Taxonomy" id="1891671"/>
    <lineage>
        <taxon>Bacteria</taxon>
        <taxon>Bacillati</taxon>
        <taxon>Actinomycetota</taxon>
        <taxon>Actinomycetes</taxon>
        <taxon>Micrococcales</taxon>
        <taxon>Microbacteriaceae</taxon>
        <taxon>Rathayibacter</taxon>
    </lineage>
</organism>
<keyword evidence="3" id="KW-1185">Reference proteome</keyword>
<dbReference type="OrthoDB" id="5124092at2"/>
<accession>A0A1X7PFU1</accession>
<dbReference type="EMBL" id="FXBM01000004">
    <property type="protein sequence ID" value="SMH50328.1"/>
    <property type="molecule type" value="Genomic_DNA"/>
</dbReference>
<protein>
    <submittedName>
        <fullName evidence="2">Uncharacterized protein</fullName>
    </submittedName>
</protein>
<dbReference type="AlphaFoldDB" id="A0A1X7PFU1"/>
<proteinExistence type="predicted"/>
<feature type="compositionally biased region" description="Basic and acidic residues" evidence="1">
    <location>
        <begin position="150"/>
        <end position="165"/>
    </location>
</feature>
<evidence type="ECO:0000313" key="2">
    <source>
        <dbReference type="EMBL" id="SMH50328.1"/>
    </source>
</evidence>
<feature type="region of interest" description="Disordered" evidence="1">
    <location>
        <begin position="133"/>
        <end position="165"/>
    </location>
</feature>
<dbReference type="STRING" id="1891671.SAMN06295885_3509"/>
<gene>
    <name evidence="2" type="ORF">SAMN06295885_3509</name>
</gene>
<dbReference type="RefSeq" id="WP_085477915.1">
    <property type="nucleotide sequence ID" value="NZ_FXBM01000004.1"/>
</dbReference>